<dbReference type="GO" id="GO:0006338">
    <property type="term" value="P:chromatin remodeling"/>
    <property type="evidence" value="ECO:0007669"/>
    <property type="project" value="InterPro"/>
</dbReference>
<feature type="domain" description="PHD-type" evidence="17">
    <location>
        <begin position="273"/>
        <end position="323"/>
    </location>
</feature>
<protein>
    <recommendedName>
        <fullName evidence="12">Bromodomain adjacent to zinc finger domain protein 1A</fullName>
    </recommendedName>
</protein>
<dbReference type="PANTHER" id="PTHR46510">
    <property type="entry name" value="BROMODOMAIN ADJACENT TO ZINC FINGER DOMAIN PROTEIN 1A"/>
    <property type="match status" value="1"/>
</dbReference>
<dbReference type="Gene3D" id="1.20.920.10">
    <property type="entry name" value="Bromodomain-like"/>
    <property type="match status" value="1"/>
</dbReference>
<evidence type="ECO:0000256" key="8">
    <source>
        <dbReference type="ARBA" id="ARBA00023054"/>
    </source>
</evidence>
<dbReference type="Pfam" id="PF00628">
    <property type="entry name" value="PHD"/>
    <property type="match status" value="1"/>
</dbReference>
<evidence type="ECO:0000259" key="16">
    <source>
        <dbReference type="PROSITE" id="PS50014"/>
    </source>
</evidence>
<dbReference type="InterPro" id="IPR047171">
    <property type="entry name" value="BAZ1A"/>
</dbReference>
<evidence type="ECO:0000256" key="2">
    <source>
        <dbReference type="ARBA" id="ARBA00007444"/>
    </source>
</evidence>
<dbReference type="InterPro" id="IPR019787">
    <property type="entry name" value="Znf_PHD-finger"/>
</dbReference>
<dbReference type="PRINTS" id="PR00503">
    <property type="entry name" value="BROMODOMAIN"/>
</dbReference>
<feature type="compositionally biased region" description="Polar residues" evidence="15">
    <location>
        <begin position="392"/>
        <end position="423"/>
    </location>
</feature>
<reference evidence="18" key="2">
    <citation type="submission" date="2025-09" db="UniProtKB">
        <authorList>
            <consortium name="Ensembl"/>
        </authorList>
    </citation>
    <scope>IDENTIFICATION</scope>
</reference>
<dbReference type="AlphaFoldDB" id="A0A3Q1GL44"/>
<dbReference type="PROSITE" id="PS50014">
    <property type="entry name" value="BROMODOMAIN_2"/>
    <property type="match status" value="1"/>
</dbReference>
<dbReference type="InterPro" id="IPR013083">
    <property type="entry name" value="Znf_RING/FYVE/PHD"/>
</dbReference>
<dbReference type="Gene3D" id="3.30.40.10">
    <property type="entry name" value="Zinc/RING finger domain, C3HC4 (zinc finger)"/>
    <property type="match status" value="1"/>
</dbReference>
<dbReference type="SUPFAM" id="SSF57903">
    <property type="entry name" value="FYVE/PHD zinc finger"/>
    <property type="match status" value="1"/>
</dbReference>
<evidence type="ECO:0000256" key="13">
    <source>
        <dbReference type="PROSITE-ProRule" id="PRU00035"/>
    </source>
</evidence>
<dbReference type="InterPro" id="IPR001487">
    <property type="entry name" value="Bromodomain"/>
</dbReference>
<evidence type="ECO:0000313" key="19">
    <source>
        <dbReference type="Proteomes" id="UP000257200"/>
    </source>
</evidence>
<organism evidence="18 19">
    <name type="scientific">Acanthochromis polyacanthus</name>
    <name type="common">spiny chromis</name>
    <dbReference type="NCBI Taxonomy" id="80966"/>
    <lineage>
        <taxon>Eukaryota</taxon>
        <taxon>Metazoa</taxon>
        <taxon>Chordata</taxon>
        <taxon>Craniata</taxon>
        <taxon>Vertebrata</taxon>
        <taxon>Euteleostomi</taxon>
        <taxon>Actinopterygii</taxon>
        <taxon>Neopterygii</taxon>
        <taxon>Teleostei</taxon>
        <taxon>Neoteleostei</taxon>
        <taxon>Acanthomorphata</taxon>
        <taxon>Ovalentaria</taxon>
        <taxon>Pomacentridae</taxon>
        <taxon>Acanthochromis</taxon>
    </lineage>
</organism>
<comment type="similarity">
    <text evidence="2">Belongs to the WAL family.</text>
</comment>
<evidence type="ECO:0000256" key="7">
    <source>
        <dbReference type="ARBA" id="ARBA00023015"/>
    </source>
</evidence>
<dbReference type="InterPro" id="IPR011011">
    <property type="entry name" value="Znf_FYVE_PHD"/>
</dbReference>
<dbReference type="GO" id="GO:0000228">
    <property type="term" value="C:nuclear chromosome"/>
    <property type="evidence" value="ECO:0007669"/>
    <property type="project" value="TreeGrafter"/>
</dbReference>
<dbReference type="InterPro" id="IPR028941">
    <property type="entry name" value="WHIM2_dom"/>
</dbReference>
<keyword evidence="10" id="KW-0804">Transcription</keyword>
<dbReference type="InParanoid" id="A0A3Q1GL44"/>
<accession>A0A3Q1GL44</accession>
<dbReference type="FunFam" id="3.30.40.10:FF:000300">
    <property type="entry name" value="Bromodomain adjacent to zinc finger domain protein 1A"/>
    <property type="match status" value="1"/>
</dbReference>
<feature type="compositionally biased region" description="Low complexity" evidence="15">
    <location>
        <begin position="450"/>
        <end position="462"/>
    </location>
</feature>
<dbReference type="SUPFAM" id="SSF47370">
    <property type="entry name" value="Bromodomain"/>
    <property type="match status" value="1"/>
</dbReference>
<evidence type="ECO:0000256" key="9">
    <source>
        <dbReference type="ARBA" id="ARBA00023117"/>
    </source>
</evidence>
<evidence type="ECO:0000256" key="15">
    <source>
        <dbReference type="SAM" id="MobiDB-lite"/>
    </source>
</evidence>
<dbReference type="PROSITE" id="PS50016">
    <property type="entry name" value="ZF_PHD_2"/>
    <property type="match status" value="1"/>
</dbReference>
<dbReference type="GO" id="GO:0008623">
    <property type="term" value="C:CHRAC"/>
    <property type="evidence" value="ECO:0007669"/>
    <property type="project" value="TreeGrafter"/>
</dbReference>
<dbReference type="STRING" id="80966.ENSAPOP00000031421"/>
<dbReference type="Pfam" id="PF00439">
    <property type="entry name" value="Bromodomain"/>
    <property type="match status" value="1"/>
</dbReference>
<dbReference type="Proteomes" id="UP000257200">
    <property type="component" value="Unplaced"/>
</dbReference>
<keyword evidence="8" id="KW-0175">Coiled coil</keyword>
<dbReference type="SMART" id="SM00297">
    <property type="entry name" value="BROMO"/>
    <property type="match status" value="1"/>
</dbReference>
<keyword evidence="19" id="KW-1185">Reference proteome</keyword>
<dbReference type="Pfam" id="PF15613">
    <property type="entry name" value="WSD"/>
    <property type="match status" value="1"/>
</dbReference>
<dbReference type="GO" id="GO:0003677">
    <property type="term" value="F:DNA binding"/>
    <property type="evidence" value="ECO:0007669"/>
    <property type="project" value="TreeGrafter"/>
</dbReference>
<keyword evidence="4" id="KW-0479">Metal-binding</keyword>
<evidence type="ECO:0000256" key="3">
    <source>
        <dbReference type="ARBA" id="ARBA00022553"/>
    </source>
</evidence>
<reference evidence="18" key="1">
    <citation type="submission" date="2025-08" db="UniProtKB">
        <authorList>
            <consortium name="Ensembl"/>
        </authorList>
    </citation>
    <scope>IDENTIFICATION</scope>
</reference>
<feature type="compositionally biased region" description="Low complexity" evidence="15">
    <location>
        <begin position="429"/>
        <end position="440"/>
    </location>
</feature>
<dbReference type="InterPro" id="IPR019786">
    <property type="entry name" value="Zinc_finger_PHD-type_CS"/>
</dbReference>
<evidence type="ECO:0000256" key="6">
    <source>
        <dbReference type="ARBA" id="ARBA00022833"/>
    </source>
</evidence>
<dbReference type="InterPro" id="IPR036427">
    <property type="entry name" value="Bromodomain-like_sf"/>
</dbReference>
<sequence>MRTFLPLCFHNSDQPPTNLVGSSPAPLHTCSPPVDRPNQWSFYSSVEEVDQLIEALNPRGHRESGLKEALLQERDRLQQLLQNCDASKQVNISELESFRSVPECTAAAESLMEGRLRDLLLDIEDRIHQGTLGTLKVMDRQLWRSALEAGNYELLSSDAGATNGREEAMEVDPAHLRARDRYLKSDGGTSGTGTPQAVSSSVRILAQALGHIEHGIERRFLKAPLDGSDSGRVVKTVLERWRDSLQSCSSLSQVFVHLSSLERSVLWSRSVLNARCRICRRKGDADNMLLCDGCDRGHHTHCLRPRLKSVPGGDWFCPECRPKQRSSRLPSRQRSSIDEEEEEEEDDESEEEEEESEEEEEESEEEVESEEEEEEVTKSQAPPPKGKISADPSLNSSGSQFTDSVQSNHRSSGKKTTPPTASGSKAPPRSGSRNSSRLSNEILAPVLPPSSSSSSSSSSSRRSSGRNHGVHELSACEQLTVELVRHEDSWPFMKLVSRTQVPDYYDIIKKPIALSTIREKVNNCEYQTAGEFISDVELMFSNCLQYNPRHTNEAKAGHRLQEFFHSELNRLGLSERGSTPPAKRSRH</sequence>
<dbReference type="InterPro" id="IPR001965">
    <property type="entry name" value="Znf_PHD"/>
</dbReference>
<evidence type="ECO:0000256" key="11">
    <source>
        <dbReference type="ARBA" id="ARBA00023242"/>
    </source>
</evidence>
<evidence type="ECO:0000256" key="5">
    <source>
        <dbReference type="ARBA" id="ARBA00022771"/>
    </source>
</evidence>
<keyword evidence="3" id="KW-0597">Phosphoprotein</keyword>
<feature type="region of interest" description="Disordered" evidence="15">
    <location>
        <begin position="322"/>
        <end position="471"/>
    </location>
</feature>
<evidence type="ECO:0000259" key="17">
    <source>
        <dbReference type="PROSITE" id="PS50016"/>
    </source>
</evidence>
<evidence type="ECO:0000256" key="1">
    <source>
        <dbReference type="ARBA" id="ARBA00004123"/>
    </source>
</evidence>
<evidence type="ECO:0000313" key="18">
    <source>
        <dbReference type="Ensembl" id="ENSAPOP00000031421.1"/>
    </source>
</evidence>
<dbReference type="PANTHER" id="PTHR46510:SF1">
    <property type="entry name" value="BROMODOMAIN ADJACENT TO ZINC FINGER DOMAIN PROTEIN 1A"/>
    <property type="match status" value="1"/>
</dbReference>
<proteinExistence type="inferred from homology"/>
<dbReference type="GO" id="GO:0006355">
    <property type="term" value="P:regulation of DNA-templated transcription"/>
    <property type="evidence" value="ECO:0007669"/>
    <property type="project" value="TreeGrafter"/>
</dbReference>
<keyword evidence="11" id="KW-0539">Nucleus</keyword>
<keyword evidence="5 14" id="KW-0863">Zinc-finger</keyword>
<dbReference type="GeneTree" id="ENSGT00940000158135"/>
<comment type="subcellular location">
    <subcellularLocation>
        <location evidence="1">Nucleus</location>
    </subcellularLocation>
</comment>
<dbReference type="GO" id="GO:0031445">
    <property type="term" value="P:regulation of heterochromatin formation"/>
    <property type="evidence" value="ECO:0007669"/>
    <property type="project" value="TreeGrafter"/>
</dbReference>
<evidence type="ECO:0000256" key="10">
    <source>
        <dbReference type="ARBA" id="ARBA00023163"/>
    </source>
</evidence>
<evidence type="ECO:0000256" key="4">
    <source>
        <dbReference type="ARBA" id="ARBA00022723"/>
    </source>
</evidence>
<dbReference type="Ensembl" id="ENSAPOT00000024390.1">
    <property type="protein sequence ID" value="ENSAPOP00000031421.1"/>
    <property type="gene ID" value="ENSAPOG00000018689.1"/>
</dbReference>
<feature type="domain" description="Bromo" evidence="16">
    <location>
        <begin position="484"/>
        <end position="554"/>
    </location>
</feature>
<dbReference type="CDD" id="cd15627">
    <property type="entry name" value="PHD_BAZ1A"/>
    <property type="match status" value="1"/>
</dbReference>
<feature type="compositionally biased region" description="Acidic residues" evidence="15">
    <location>
        <begin position="338"/>
        <end position="375"/>
    </location>
</feature>
<keyword evidence="9 13" id="KW-0103">Bromodomain</keyword>
<evidence type="ECO:0000256" key="14">
    <source>
        <dbReference type="PROSITE-ProRule" id="PRU00146"/>
    </source>
</evidence>
<keyword evidence="7" id="KW-0805">Transcription regulation</keyword>
<keyword evidence="6" id="KW-0862">Zinc</keyword>
<dbReference type="GO" id="GO:0045740">
    <property type="term" value="P:positive regulation of DNA replication"/>
    <property type="evidence" value="ECO:0007669"/>
    <property type="project" value="TreeGrafter"/>
</dbReference>
<dbReference type="GO" id="GO:0008270">
    <property type="term" value="F:zinc ion binding"/>
    <property type="evidence" value="ECO:0007669"/>
    <property type="project" value="UniProtKB-KW"/>
</dbReference>
<dbReference type="SMART" id="SM00249">
    <property type="entry name" value="PHD"/>
    <property type="match status" value="1"/>
</dbReference>
<dbReference type="PROSITE" id="PS00633">
    <property type="entry name" value="BROMODOMAIN_1"/>
    <property type="match status" value="1"/>
</dbReference>
<name>A0A3Q1GL44_9TELE</name>
<dbReference type="InterPro" id="IPR018359">
    <property type="entry name" value="Bromodomain_CS"/>
</dbReference>
<dbReference type="PROSITE" id="PS01359">
    <property type="entry name" value="ZF_PHD_1"/>
    <property type="match status" value="1"/>
</dbReference>
<evidence type="ECO:0000256" key="12">
    <source>
        <dbReference type="ARBA" id="ARBA00068253"/>
    </source>
</evidence>